<accession>A0ABQ7FQM8</accession>
<evidence type="ECO:0000313" key="4">
    <source>
        <dbReference type="Proteomes" id="UP000621266"/>
    </source>
</evidence>
<dbReference type="Gene3D" id="2.60.40.1260">
    <property type="entry name" value="Lamin Tail domain"/>
    <property type="match status" value="1"/>
</dbReference>
<dbReference type="InterPro" id="IPR036415">
    <property type="entry name" value="Lamin_tail_dom_sf"/>
</dbReference>
<feature type="region of interest" description="Disordered" evidence="1">
    <location>
        <begin position="1"/>
        <end position="38"/>
    </location>
</feature>
<dbReference type="InterPro" id="IPR001322">
    <property type="entry name" value="Lamin_tail_dom"/>
</dbReference>
<organism evidence="3 4">
    <name type="scientific">Streptomyces lycii</name>
    <dbReference type="NCBI Taxonomy" id="2654337"/>
    <lineage>
        <taxon>Bacteria</taxon>
        <taxon>Bacillati</taxon>
        <taxon>Actinomycetota</taxon>
        <taxon>Actinomycetes</taxon>
        <taxon>Kitasatosporales</taxon>
        <taxon>Streptomycetaceae</taxon>
        <taxon>Streptomyces</taxon>
    </lineage>
</organism>
<reference evidence="3 4" key="1">
    <citation type="submission" date="2019-10" db="EMBL/GenBank/DDBJ databases">
        <title>Streptomyces tenebrisbrunneis sp.nov., an endogenous actinomycete isolated from of Lycium ruthenicum.</title>
        <authorList>
            <person name="Ma L."/>
        </authorList>
    </citation>
    <scope>NUCLEOTIDE SEQUENCE [LARGE SCALE GENOMIC DNA]</scope>
    <source>
        <strain evidence="3 4">TRM 66187</strain>
    </source>
</reference>
<dbReference type="PROSITE" id="PS51841">
    <property type="entry name" value="LTD"/>
    <property type="match status" value="1"/>
</dbReference>
<dbReference type="SUPFAM" id="SSF74853">
    <property type="entry name" value="Lamin A/C globular tail domain"/>
    <property type="match status" value="1"/>
</dbReference>
<evidence type="ECO:0000313" key="3">
    <source>
        <dbReference type="EMBL" id="KAF4411010.1"/>
    </source>
</evidence>
<protein>
    <submittedName>
        <fullName evidence="3">Lamin tail domain-containing protein</fullName>
    </submittedName>
</protein>
<dbReference type="NCBIfam" id="NF038131">
    <property type="entry name" value="choice_anch_K"/>
    <property type="match status" value="1"/>
</dbReference>
<dbReference type="Proteomes" id="UP000621266">
    <property type="component" value="Unassembled WGS sequence"/>
</dbReference>
<sequence>MGIIHTSGKWTAVRPSPPQVSGLGTNHVEWGRPTGTRKSGYRFTGGETQALLTGAEFTLATFTHENFSVFSDGVQQFDVELQVNVTFEDGKTKDFTFKFHHNETDNNGPHPNDIVSLPEFISPETVTVDGQQYKVMLSGFKRGGRIVREFDSPEDGSNSADIVAVFAKPGKADVAITHVQAGGKLPGTQADEYVEIFNRGTEPADLSGWTLRARNSGKQFTFPAGTELRPGTRFRVYTNERHPETGDFSFGSGEPVWDDVADVAFLADDKGKRVSLYRYGQKITPAPPEEVKGHGEAHPRVVARNSDKQSLGTQKVVVSVPKDSPLRFHPDENTLSLWNTRQNKENKFTGTVSEDGRTLTVDVDFDIPAGDEQPIWVQLTVDSGARPGTYAVHWELGELGSVDTTVIVN</sequence>
<name>A0ABQ7FQM8_9ACTN</name>
<proteinExistence type="predicted"/>
<keyword evidence="4" id="KW-1185">Reference proteome</keyword>
<dbReference type="EMBL" id="WHPN01000018">
    <property type="protein sequence ID" value="KAF4411010.1"/>
    <property type="molecule type" value="Genomic_DNA"/>
</dbReference>
<dbReference type="Pfam" id="PF00932">
    <property type="entry name" value="LTD"/>
    <property type="match status" value="1"/>
</dbReference>
<feature type="domain" description="LTD" evidence="2">
    <location>
        <begin position="162"/>
        <end position="281"/>
    </location>
</feature>
<dbReference type="InterPro" id="IPR047995">
    <property type="entry name" value="Choice_anch_K"/>
</dbReference>
<gene>
    <name evidence="3" type="ORF">GCU69_00825</name>
</gene>
<dbReference type="RefSeq" id="WP_098750942.1">
    <property type="nucleotide sequence ID" value="NZ_WHPN01000018.1"/>
</dbReference>
<comment type="caution">
    <text evidence="3">The sequence shown here is derived from an EMBL/GenBank/DDBJ whole genome shotgun (WGS) entry which is preliminary data.</text>
</comment>
<evidence type="ECO:0000259" key="2">
    <source>
        <dbReference type="PROSITE" id="PS51841"/>
    </source>
</evidence>
<evidence type="ECO:0000256" key="1">
    <source>
        <dbReference type="SAM" id="MobiDB-lite"/>
    </source>
</evidence>